<protein>
    <submittedName>
        <fullName evidence="1">Uncharacterized protein</fullName>
    </submittedName>
</protein>
<gene>
    <name evidence="1" type="ORF">K458DRAFT_22560</name>
</gene>
<evidence type="ECO:0000313" key="2">
    <source>
        <dbReference type="Proteomes" id="UP000799291"/>
    </source>
</evidence>
<dbReference type="Proteomes" id="UP000799291">
    <property type="component" value="Unassembled WGS sequence"/>
</dbReference>
<keyword evidence="2" id="KW-1185">Reference proteome</keyword>
<sequence length="110" mass="12145">MSPQLHIHTHIHTTTQSHPLPITVQSPALYSSFLITDTWTSVSYHDITVSITNNELRECFRATRSEIYYWRSYPASQLPGSWQLPIGVSAAVAQCPTGDGGCRNGVLVCA</sequence>
<dbReference type="EMBL" id="MU005579">
    <property type="protein sequence ID" value="KAF2685302.1"/>
    <property type="molecule type" value="Genomic_DNA"/>
</dbReference>
<evidence type="ECO:0000313" key="1">
    <source>
        <dbReference type="EMBL" id="KAF2685302.1"/>
    </source>
</evidence>
<proteinExistence type="predicted"/>
<organism evidence="1 2">
    <name type="scientific">Lentithecium fluviatile CBS 122367</name>
    <dbReference type="NCBI Taxonomy" id="1168545"/>
    <lineage>
        <taxon>Eukaryota</taxon>
        <taxon>Fungi</taxon>
        <taxon>Dikarya</taxon>
        <taxon>Ascomycota</taxon>
        <taxon>Pezizomycotina</taxon>
        <taxon>Dothideomycetes</taxon>
        <taxon>Pleosporomycetidae</taxon>
        <taxon>Pleosporales</taxon>
        <taxon>Massarineae</taxon>
        <taxon>Lentitheciaceae</taxon>
        <taxon>Lentithecium</taxon>
    </lineage>
</organism>
<name>A0A6G1J458_9PLEO</name>
<accession>A0A6G1J458</accession>
<reference evidence="1" key="1">
    <citation type="journal article" date="2020" name="Stud. Mycol.">
        <title>101 Dothideomycetes genomes: a test case for predicting lifestyles and emergence of pathogens.</title>
        <authorList>
            <person name="Haridas S."/>
            <person name="Albert R."/>
            <person name="Binder M."/>
            <person name="Bloem J."/>
            <person name="Labutti K."/>
            <person name="Salamov A."/>
            <person name="Andreopoulos B."/>
            <person name="Baker S."/>
            <person name="Barry K."/>
            <person name="Bills G."/>
            <person name="Bluhm B."/>
            <person name="Cannon C."/>
            <person name="Castanera R."/>
            <person name="Culley D."/>
            <person name="Daum C."/>
            <person name="Ezra D."/>
            <person name="Gonzalez J."/>
            <person name="Henrissat B."/>
            <person name="Kuo A."/>
            <person name="Liang C."/>
            <person name="Lipzen A."/>
            <person name="Lutzoni F."/>
            <person name="Magnuson J."/>
            <person name="Mondo S."/>
            <person name="Nolan M."/>
            <person name="Ohm R."/>
            <person name="Pangilinan J."/>
            <person name="Park H.-J."/>
            <person name="Ramirez L."/>
            <person name="Alfaro M."/>
            <person name="Sun H."/>
            <person name="Tritt A."/>
            <person name="Yoshinaga Y."/>
            <person name="Zwiers L.-H."/>
            <person name="Turgeon B."/>
            <person name="Goodwin S."/>
            <person name="Spatafora J."/>
            <person name="Crous P."/>
            <person name="Grigoriev I."/>
        </authorList>
    </citation>
    <scope>NUCLEOTIDE SEQUENCE</scope>
    <source>
        <strain evidence="1">CBS 122367</strain>
    </source>
</reference>
<dbReference type="AlphaFoldDB" id="A0A6G1J458"/>